<dbReference type="SMART" id="SM00052">
    <property type="entry name" value="EAL"/>
    <property type="match status" value="1"/>
</dbReference>
<feature type="domain" description="PAS" evidence="5">
    <location>
        <begin position="14"/>
        <end position="84"/>
    </location>
</feature>
<feature type="domain" description="PAC" evidence="6">
    <location>
        <begin position="342"/>
        <end position="393"/>
    </location>
</feature>
<comment type="catalytic activity">
    <reaction evidence="4">
        <text>3',3'-c-di-GMP + H2O = 5'-phosphoguanylyl(3'-&gt;5')guanosine + H(+)</text>
        <dbReference type="Rhea" id="RHEA:24902"/>
        <dbReference type="ChEBI" id="CHEBI:15377"/>
        <dbReference type="ChEBI" id="CHEBI:15378"/>
        <dbReference type="ChEBI" id="CHEBI:58754"/>
        <dbReference type="ChEBI" id="CHEBI:58805"/>
        <dbReference type="EC" id="3.1.4.52"/>
    </reaction>
    <physiologicalReaction direction="left-to-right" evidence="4">
        <dbReference type="Rhea" id="RHEA:24903"/>
    </physiologicalReaction>
</comment>
<dbReference type="SUPFAM" id="SSF55073">
    <property type="entry name" value="Nucleotide cyclase"/>
    <property type="match status" value="1"/>
</dbReference>
<evidence type="ECO:0000256" key="2">
    <source>
        <dbReference type="ARBA" id="ARBA00012282"/>
    </source>
</evidence>
<feature type="domain" description="PAC" evidence="6">
    <location>
        <begin position="216"/>
        <end position="268"/>
    </location>
</feature>
<dbReference type="Gene3D" id="3.20.20.450">
    <property type="entry name" value="EAL domain"/>
    <property type="match status" value="1"/>
</dbReference>
<dbReference type="InterPro" id="IPR000014">
    <property type="entry name" value="PAS"/>
</dbReference>
<evidence type="ECO:0000256" key="3">
    <source>
        <dbReference type="ARBA" id="ARBA00022636"/>
    </source>
</evidence>
<dbReference type="InterPro" id="IPR043128">
    <property type="entry name" value="Rev_trsase/Diguanyl_cyclase"/>
</dbReference>
<dbReference type="InterPro" id="IPR029787">
    <property type="entry name" value="Nucleotide_cyclase"/>
</dbReference>
<evidence type="ECO:0000256" key="1">
    <source>
        <dbReference type="ARBA" id="ARBA00001946"/>
    </source>
</evidence>
<dbReference type="Proteomes" id="UP000235015">
    <property type="component" value="Unassembled WGS sequence"/>
</dbReference>
<dbReference type="Pfam" id="PF00990">
    <property type="entry name" value="GGDEF"/>
    <property type="match status" value="1"/>
</dbReference>
<dbReference type="InterPro" id="IPR013655">
    <property type="entry name" value="PAS_fold_3"/>
</dbReference>
<dbReference type="GO" id="GO:0071111">
    <property type="term" value="F:cyclic-guanylate-specific phosphodiesterase activity"/>
    <property type="evidence" value="ECO:0007669"/>
    <property type="project" value="UniProtKB-EC"/>
</dbReference>
<dbReference type="InterPro" id="IPR001610">
    <property type="entry name" value="PAC"/>
</dbReference>
<dbReference type="SMART" id="SM00091">
    <property type="entry name" value="PAS"/>
    <property type="match status" value="4"/>
</dbReference>
<dbReference type="PROSITE" id="PS50113">
    <property type="entry name" value="PAC"/>
    <property type="match status" value="4"/>
</dbReference>
<dbReference type="EMBL" id="PKUN01000001">
    <property type="protein sequence ID" value="PLX63373.1"/>
    <property type="molecule type" value="Genomic_DNA"/>
</dbReference>
<dbReference type="PANTHER" id="PTHR44757">
    <property type="entry name" value="DIGUANYLATE CYCLASE DGCP"/>
    <property type="match status" value="1"/>
</dbReference>
<dbReference type="InterPro" id="IPR013656">
    <property type="entry name" value="PAS_4"/>
</dbReference>
<dbReference type="Gene3D" id="3.30.450.20">
    <property type="entry name" value="PAS domain"/>
    <property type="match status" value="4"/>
</dbReference>
<dbReference type="EC" id="3.1.4.52" evidence="2"/>
<dbReference type="InterPro" id="IPR035965">
    <property type="entry name" value="PAS-like_dom_sf"/>
</dbReference>
<reference evidence="9 10" key="1">
    <citation type="submission" date="2017-11" db="EMBL/GenBank/DDBJ databases">
        <title>Genome-resolved metagenomics identifies genetic mobility, metabolic interactions, and unexpected diversity in perchlorate-reducing communities.</title>
        <authorList>
            <person name="Barnum T.P."/>
            <person name="Figueroa I.A."/>
            <person name="Carlstrom C.I."/>
            <person name="Lucas L.N."/>
            <person name="Engelbrektson A.L."/>
            <person name="Coates J.D."/>
        </authorList>
    </citation>
    <scope>NUCLEOTIDE SEQUENCE [LARGE SCALE GENOMIC DNA]</scope>
    <source>
        <strain evidence="9">BM301</strain>
    </source>
</reference>
<name>A0A2N6D109_9GAMM</name>
<evidence type="ECO:0000259" key="8">
    <source>
        <dbReference type="PROSITE" id="PS50887"/>
    </source>
</evidence>
<feature type="domain" description="PAS" evidence="5">
    <location>
        <begin position="269"/>
        <end position="314"/>
    </location>
</feature>
<dbReference type="Pfam" id="PF13426">
    <property type="entry name" value="PAS_9"/>
    <property type="match status" value="1"/>
</dbReference>
<feature type="domain" description="PAC" evidence="6">
    <location>
        <begin position="463"/>
        <end position="515"/>
    </location>
</feature>
<keyword evidence="3" id="KW-0973">c-di-GMP</keyword>
<feature type="domain" description="PAS" evidence="5">
    <location>
        <begin position="390"/>
        <end position="434"/>
    </location>
</feature>
<dbReference type="NCBIfam" id="TIGR00229">
    <property type="entry name" value="sensory_box"/>
    <property type="match status" value="4"/>
</dbReference>
<dbReference type="AlphaFoldDB" id="A0A2N6D109"/>
<accession>A0A2N6D109</accession>
<dbReference type="PROSITE" id="PS50112">
    <property type="entry name" value="PAS"/>
    <property type="match status" value="3"/>
</dbReference>
<evidence type="ECO:0000259" key="6">
    <source>
        <dbReference type="PROSITE" id="PS50113"/>
    </source>
</evidence>
<dbReference type="FunFam" id="3.20.20.450:FF:000001">
    <property type="entry name" value="Cyclic di-GMP phosphodiesterase yahA"/>
    <property type="match status" value="1"/>
</dbReference>
<dbReference type="InterPro" id="IPR000160">
    <property type="entry name" value="GGDEF_dom"/>
</dbReference>
<dbReference type="SUPFAM" id="SSF141868">
    <property type="entry name" value="EAL domain-like"/>
    <property type="match status" value="1"/>
</dbReference>
<evidence type="ECO:0000313" key="9">
    <source>
        <dbReference type="EMBL" id="PLX63373.1"/>
    </source>
</evidence>
<dbReference type="Pfam" id="PF08448">
    <property type="entry name" value="PAS_4"/>
    <property type="match status" value="2"/>
</dbReference>
<dbReference type="Pfam" id="PF08447">
    <property type="entry name" value="PAS_3"/>
    <property type="match status" value="1"/>
</dbReference>
<dbReference type="InterPro" id="IPR000700">
    <property type="entry name" value="PAS-assoc_C"/>
</dbReference>
<dbReference type="PROSITE" id="PS50887">
    <property type="entry name" value="GGDEF"/>
    <property type="match status" value="1"/>
</dbReference>
<dbReference type="Pfam" id="PF00563">
    <property type="entry name" value="EAL"/>
    <property type="match status" value="1"/>
</dbReference>
<dbReference type="STRING" id="1111735.GCA_000428045_03533"/>
<proteinExistence type="predicted"/>
<evidence type="ECO:0000256" key="4">
    <source>
        <dbReference type="ARBA" id="ARBA00051114"/>
    </source>
</evidence>
<dbReference type="SMART" id="SM00267">
    <property type="entry name" value="GGDEF"/>
    <property type="match status" value="1"/>
</dbReference>
<dbReference type="FunFam" id="3.30.70.270:FF:000001">
    <property type="entry name" value="Diguanylate cyclase domain protein"/>
    <property type="match status" value="1"/>
</dbReference>
<comment type="cofactor">
    <cofactor evidence="1">
        <name>Mg(2+)</name>
        <dbReference type="ChEBI" id="CHEBI:18420"/>
    </cofactor>
</comment>
<dbReference type="InterPro" id="IPR012226">
    <property type="entry name" value="Diguanyl_cyclase/Pdiesterase"/>
</dbReference>
<gene>
    <name evidence="9" type="ORF">C0630_00220</name>
</gene>
<feature type="domain" description="GGDEF" evidence="8">
    <location>
        <begin position="547"/>
        <end position="680"/>
    </location>
</feature>
<dbReference type="PANTHER" id="PTHR44757:SF2">
    <property type="entry name" value="BIOFILM ARCHITECTURE MAINTENANCE PROTEIN MBAA"/>
    <property type="match status" value="1"/>
</dbReference>
<evidence type="ECO:0000259" key="7">
    <source>
        <dbReference type="PROSITE" id="PS50883"/>
    </source>
</evidence>
<evidence type="ECO:0000259" key="5">
    <source>
        <dbReference type="PROSITE" id="PS50112"/>
    </source>
</evidence>
<dbReference type="InterPro" id="IPR052155">
    <property type="entry name" value="Biofilm_reg_signaling"/>
</dbReference>
<dbReference type="RefSeq" id="WP_273437130.1">
    <property type="nucleotide sequence ID" value="NZ_PKUN01000001.1"/>
</dbReference>
<dbReference type="CDD" id="cd01948">
    <property type="entry name" value="EAL"/>
    <property type="match status" value="1"/>
</dbReference>
<dbReference type="CDD" id="cd00130">
    <property type="entry name" value="PAS"/>
    <property type="match status" value="4"/>
</dbReference>
<dbReference type="Gene3D" id="2.10.70.100">
    <property type="match status" value="1"/>
</dbReference>
<dbReference type="SUPFAM" id="SSF55785">
    <property type="entry name" value="PYP-like sensor domain (PAS domain)"/>
    <property type="match status" value="4"/>
</dbReference>
<dbReference type="CDD" id="cd01949">
    <property type="entry name" value="GGDEF"/>
    <property type="match status" value="1"/>
</dbReference>
<dbReference type="InterPro" id="IPR035919">
    <property type="entry name" value="EAL_sf"/>
</dbReference>
<dbReference type="PROSITE" id="PS50883">
    <property type="entry name" value="EAL"/>
    <property type="match status" value="1"/>
</dbReference>
<dbReference type="Gene3D" id="3.30.70.270">
    <property type="match status" value="1"/>
</dbReference>
<feature type="domain" description="EAL" evidence="7">
    <location>
        <begin position="689"/>
        <end position="943"/>
    </location>
</feature>
<dbReference type="GO" id="GO:0071732">
    <property type="term" value="P:cellular response to nitric oxide"/>
    <property type="evidence" value="ECO:0007669"/>
    <property type="project" value="UniProtKB-ARBA"/>
</dbReference>
<feature type="domain" description="PAC" evidence="6">
    <location>
        <begin position="87"/>
        <end position="140"/>
    </location>
</feature>
<sequence>MTVQQQFHTRLDESRALMRTLIETLPDLVWLKDLQGTYLICNQRVARLFGTDESEIVGKTDHDLVAREQADFFSQQDRLAIESGGPRVYEEWVTYANDGHQELLETIKTPMYDNTGSLVGVLGIGRDITDRKRDETELRQFKKRLTEVQRLSSSGNWELDLTSDTLWWSDEVYRIFEVDAATFQPGYASFEAAIHPDDREAVGHAYRQSVKRREPYDIVHRLLLSDGRIKYVQEHCDTVYAEDGRPLRSLGMIQDVTTQMEAQQALTLSEQRLQAILANAPAVVYLKDLDGRYLMINNLYETLFHLDGQDVVGKLDSDLFPSAQAEALRANDLQVQEHGRALQVEEQVPQDDGMHTYISIKFPVRDGNGQIYGVCGISTDITEKKRAEQRLRQSAAVFENISEGMFITDVEGRILDVNKAFSEITGYTREEALGANPRLWKSERHDADFYRAMWSSITRRGQWRGEIWNRRKNGNIYPAQLTISSISDDQGGVTHYVALFSDITNLKQSEEQLERLAHHDPLTELPNRLLFNARLSHALEQSRRSNQRLALLFIDLDRFKHINDSFGHVVGDELLRQVAGRLTACMREEDTVARIGGDEFIILLESVGEPTHVVVAAEKILENFASPFQLHEREVFISPSIGISIYPRDGSDCGSLLRNADTAMYRAKEAGRNGFAFYTEEMTEQAVQRVLLESKLRKALERDELLLHYQPQLDMESGKLIGAEALVRWQQPEMGLIPPDRFIPLAEENGLILPIGEWVLHTACRQAKRWLEQGLAFGRISVNIATPQIQRGDLVRLVGQVLRETGLPSHCLELEVTESVIMEDFDQAIAVLEGLRALGVRLAMDDFGTGYSSLANLKRLPIEQLKIDQSFVRDIPDDSDDMAITRAVIALGISLQLEVIAEGVETEQQRQFLLQEGCRLGQGYLFQRPVAPELFEQWAGTIQPAIGPATTEIPEG</sequence>
<comment type="caution">
    <text evidence="9">The sequence shown here is derived from an EMBL/GenBank/DDBJ whole genome shotgun (WGS) entry which is preliminary data.</text>
</comment>
<dbReference type="InterPro" id="IPR001633">
    <property type="entry name" value="EAL_dom"/>
</dbReference>
<dbReference type="SMART" id="SM00086">
    <property type="entry name" value="PAC"/>
    <property type="match status" value="4"/>
</dbReference>
<protein>
    <recommendedName>
        <fullName evidence="2">cyclic-guanylate-specific phosphodiesterase</fullName>
        <ecNumber evidence="2">3.1.4.52</ecNumber>
    </recommendedName>
</protein>
<dbReference type="PIRSF" id="PIRSF005925">
    <property type="entry name" value="Dos"/>
    <property type="match status" value="1"/>
</dbReference>
<evidence type="ECO:0000313" key="10">
    <source>
        <dbReference type="Proteomes" id="UP000235015"/>
    </source>
</evidence>
<dbReference type="NCBIfam" id="TIGR00254">
    <property type="entry name" value="GGDEF"/>
    <property type="match status" value="1"/>
</dbReference>
<organism evidence="9 10">
    <name type="scientific">Sedimenticola selenatireducens</name>
    <dbReference type="NCBI Taxonomy" id="191960"/>
    <lineage>
        <taxon>Bacteria</taxon>
        <taxon>Pseudomonadati</taxon>
        <taxon>Pseudomonadota</taxon>
        <taxon>Gammaproteobacteria</taxon>
        <taxon>Chromatiales</taxon>
        <taxon>Sedimenticolaceae</taxon>
        <taxon>Sedimenticola</taxon>
    </lineage>
</organism>